<keyword evidence="3 5" id="KW-0328">Glycosyltransferase</keyword>
<dbReference type="GO" id="GO:0004731">
    <property type="term" value="F:purine-nucleoside phosphorylase activity"/>
    <property type="evidence" value="ECO:0007669"/>
    <property type="project" value="UniProtKB-EC"/>
</dbReference>
<feature type="domain" description="Nucleoside phosphorylase" evidence="7">
    <location>
        <begin position="24"/>
        <end position="269"/>
    </location>
</feature>
<dbReference type="UniPathway" id="UPA00606"/>
<evidence type="ECO:0000256" key="5">
    <source>
        <dbReference type="PIRNR" id="PIRNR000477"/>
    </source>
</evidence>
<feature type="binding site" evidence="6">
    <location>
        <position position="113"/>
    </location>
    <ligand>
        <name>phosphate</name>
        <dbReference type="ChEBI" id="CHEBI:43474"/>
    </ligand>
</feature>
<keyword evidence="9" id="KW-1185">Reference proteome</keyword>
<comment type="similarity">
    <text evidence="2 5">Belongs to the PNP/MTAP phosphorylase family.</text>
</comment>
<dbReference type="KEGG" id="asip:AQUSIP_21430"/>
<comment type="function">
    <text evidence="5">The purine nucleoside phosphorylases catalyze the phosphorolytic breakdown of the N-glycosidic bond in the beta-(deoxy)ribonucleoside molecules, with the formation of the corresponding free purine bases and pentose-1-phosphate.</text>
</comment>
<feature type="binding site" evidence="6">
    <location>
        <position position="30"/>
    </location>
    <ligand>
        <name>phosphate</name>
        <dbReference type="ChEBI" id="CHEBI:43474"/>
    </ligand>
</feature>
<evidence type="ECO:0000259" key="7">
    <source>
        <dbReference type="Pfam" id="PF01048"/>
    </source>
</evidence>
<sequence>MTVKMAEVMEVINRYTPKGFAPKAGLILGSGLSSLAEQITNPVSIPYQAIPGLQAGAVYGHASLLVMGQLNNIPVVCLRGRLHLYEGVSYESIRTLVQIVKRLGAGVLMITCAAGSMRPEVGPGELMMIQDHINFHPGNPLVGPNDETIGPRFVSMDDAYDPMLQDLMVSASNRINIPLHKGVYISTLGPSFETPAEIRAFKSWGADAVGMSVVPEVIIARHSGIRVACVAAITNLAAGMSKEKISHEGTLHFGEIGARKLIKLVPEFLKEVSNVLG</sequence>
<dbReference type="EC" id="2.4.2.1" evidence="5"/>
<dbReference type="InterPro" id="IPR000845">
    <property type="entry name" value="Nucleoside_phosphorylase_d"/>
</dbReference>
<name>A0A5E4PKT2_9COXI</name>
<feature type="binding site" evidence="6">
    <location>
        <position position="212"/>
    </location>
    <ligand>
        <name>phosphate</name>
        <dbReference type="ChEBI" id="CHEBI:43474"/>
    </ligand>
</feature>
<dbReference type="InterPro" id="IPR035994">
    <property type="entry name" value="Nucleoside_phosphorylase_sf"/>
</dbReference>
<dbReference type="NCBIfam" id="NF006054">
    <property type="entry name" value="PRK08202.1"/>
    <property type="match status" value="1"/>
</dbReference>
<feature type="binding site" evidence="6">
    <location>
        <begin position="81"/>
        <end position="83"/>
    </location>
    <ligand>
        <name>phosphate</name>
        <dbReference type="ChEBI" id="CHEBI:43474"/>
    </ligand>
</feature>
<evidence type="ECO:0000256" key="1">
    <source>
        <dbReference type="ARBA" id="ARBA00005058"/>
    </source>
</evidence>
<dbReference type="Proteomes" id="UP000324194">
    <property type="component" value="Chromosome 1"/>
</dbReference>
<evidence type="ECO:0000256" key="2">
    <source>
        <dbReference type="ARBA" id="ARBA00006751"/>
    </source>
</evidence>
<dbReference type="NCBIfam" id="TIGR01697">
    <property type="entry name" value="PNPH-PUNA-XAPA"/>
    <property type="match status" value="1"/>
</dbReference>
<dbReference type="InterPro" id="IPR011268">
    <property type="entry name" value="Purine_phosphorylase"/>
</dbReference>
<evidence type="ECO:0000256" key="3">
    <source>
        <dbReference type="ARBA" id="ARBA00022676"/>
    </source>
</evidence>
<evidence type="ECO:0000313" key="9">
    <source>
        <dbReference type="Proteomes" id="UP000324194"/>
    </source>
</evidence>
<dbReference type="SUPFAM" id="SSF53167">
    <property type="entry name" value="Purine and uridine phosphorylases"/>
    <property type="match status" value="1"/>
</dbReference>
<dbReference type="Gene3D" id="3.40.50.1580">
    <property type="entry name" value="Nucleoside phosphorylase domain"/>
    <property type="match status" value="1"/>
</dbReference>
<organism evidence="8 9">
    <name type="scientific">Aquicella siphonis</name>
    <dbReference type="NCBI Taxonomy" id="254247"/>
    <lineage>
        <taxon>Bacteria</taxon>
        <taxon>Pseudomonadati</taxon>
        <taxon>Pseudomonadota</taxon>
        <taxon>Gammaproteobacteria</taxon>
        <taxon>Legionellales</taxon>
        <taxon>Coxiellaceae</taxon>
        <taxon>Aquicella</taxon>
    </lineage>
</organism>
<dbReference type="PANTHER" id="PTHR11904">
    <property type="entry name" value="METHYLTHIOADENOSINE/PURINE NUCLEOSIDE PHOSPHORYLASE"/>
    <property type="match status" value="1"/>
</dbReference>
<reference evidence="8 9" key="1">
    <citation type="submission" date="2019-08" db="EMBL/GenBank/DDBJ databases">
        <authorList>
            <person name="Guy L."/>
        </authorList>
    </citation>
    <scope>NUCLEOTIDE SEQUENCE [LARGE SCALE GENOMIC DNA]</scope>
    <source>
        <strain evidence="8 9">SGT-108</strain>
    </source>
</reference>
<dbReference type="EMBL" id="LR699119">
    <property type="protein sequence ID" value="VVC76816.1"/>
    <property type="molecule type" value="Genomic_DNA"/>
</dbReference>
<evidence type="ECO:0000256" key="6">
    <source>
        <dbReference type="PIRSR" id="PIRSR000477-2"/>
    </source>
</evidence>
<dbReference type="PIRSF" id="PIRSF000477">
    <property type="entry name" value="PurNPase"/>
    <property type="match status" value="1"/>
</dbReference>
<accession>A0A5E4PKT2</accession>
<evidence type="ECO:0000313" key="8">
    <source>
        <dbReference type="EMBL" id="VVC76816.1"/>
    </source>
</evidence>
<gene>
    <name evidence="8" type="primary">xapA</name>
    <name evidence="8" type="ORF">AQUSIP_21430</name>
</gene>
<dbReference type="GO" id="GO:0005737">
    <property type="term" value="C:cytoplasm"/>
    <property type="evidence" value="ECO:0007669"/>
    <property type="project" value="TreeGrafter"/>
</dbReference>
<proteinExistence type="inferred from homology"/>
<feature type="binding site" evidence="6">
    <location>
        <position position="193"/>
    </location>
    <ligand>
        <name>a purine D-ribonucleoside</name>
        <dbReference type="ChEBI" id="CHEBI:142355"/>
    </ligand>
</feature>
<protein>
    <recommendedName>
        <fullName evidence="5">Purine nucleoside phosphorylase</fullName>
        <ecNumber evidence="5">2.4.2.1</ecNumber>
    </recommendedName>
    <alternativeName>
        <fullName evidence="5">Inosine-guanosine phosphorylase</fullName>
    </alternativeName>
</protein>
<dbReference type="CDD" id="cd09009">
    <property type="entry name" value="PNP-EcPNPII_like"/>
    <property type="match status" value="1"/>
</dbReference>
<dbReference type="AlphaFoldDB" id="A0A5E4PKT2"/>
<feature type="binding site" evidence="6">
    <location>
        <position position="61"/>
    </location>
    <ligand>
        <name>phosphate</name>
        <dbReference type="ChEBI" id="CHEBI:43474"/>
    </ligand>
</feature>
<keyword evidence="4 5" id="KW-0808">Transferase</keyword>
<dbReference type="Pfam" id="PF01048">
    <property type="entry name" value="PNP_UDP_1"/>
    <property type="match status" value="1"/>
</dbReference>
<dbReference type="GO" id="GO:0009116">
    <property type="term" value="P:nucleoside metabolic process"/>
    <property type="evidence" value="ECO:0007669"/>
    <property type="project" value="InterPro"/>
</dbReference>
<feature type="binding site" evidence="6">
    <location>
        <position position="235"/>
    </location>
    <ligand>
        <name>a purine D-ribonucleoside</name>
        <dbReference type="ChEBI" id="CHEBI:142355"/>
    </ligand>
</feature>
<evidence type="ECO:0000256" key="4">
    <source>
        <dbReference type="ARBA" id="ARBA00022679"/>
    </source>
</evidence>
<comment type="pathway">
    <text evidence="1 5">Purine metabolism; purine nucleoside salvage.</text>
</comment>
<dbReference type="RefSeq" id="WP_232051883.1">
    <property type="nucleotide sequence ID" value="NZ_LR699119.1"/>
</dbReference>
<dbReference type="PANTHER" id="PTHR11904:SF9">
    <property type="entry name" value="PURINE NUCLEOSIDE PHOSPHORYLASE-RELATED"/>
    <property type="match status" value="1"/>
</dbReference>